<sequence length="65" mass="7007">MGKNIGKKGKAFYTVADMILLHQSYCAYTSLLFSALPFFTLPPITLFVGPQLSTHAGLRTTGSLA</sequence>
<reference evidence="1 2" key="4">
    <citation type="journal article" date="2011" name="BMC Genomics">
        <title>RNA-Seq improves annotation of protein-coding genes in the cucumber genome.</title>
        <authorList>
            <person name="Li Z."/>
            <person name="Zhang Z."/>
            <person name="Yan P."/>
            <person name="Huang S."/>
            <person name="Fei Z."/>
            <person name="Lin K."/>
        </authorList>
    </citation>
    <scope>NUCLEOTIDE SEQUENCE [LARGE SCALE GENOMIC DNA]</scope>
    <source>
        <strain evidence="2">cv. 9930</strain>
    </source>
</reference>
<dbReference type="Proteomes" id="UP000029981">
    <property type="component" value="Chromosome 5"/>
</dbReference>
<organism evidence="1 2">
    <name type="scientific">Cucumis sativus</name>
    <name type="common">Cucumber</name>
    <dbReference type="NCBI Taxonomy" id="3659"/>
    <lineage>
        <taxon>Eukaryota</taxon>
        <taxon>Viridiplantae</taxon>
        <taxon>Streptophyta</taxon>
        <taxon>Embryophyta</taxon>
        <taxon>Tracheophyta</taxon>
        <taxon>Spermatophyta</taxon>
        <taxon>Magnoliopsida</taxon>
        <taxon>eudicotyledons</taxon>
        <taxon>Gunneridae</taxon>
        <taxon>Pentapetalae</taxon>
        <taxon>rosids</taxon>
        <taxon>fabids</taxon>
        <taxon>Cucurbitales</taxon>
        <taxon>Cucurbitaceae</taxon>
        <taxon>Benincaseae</taxon>
        <taxon>Cucumis</taxon>
    </lineage>
</organism>
<reference evidence="1 2" key="1">
    <citation type="journal article" date="2009" name="Nat. Genet.">
        <title>The genome of the cucumber, Cucumis sativus L.</title>
        <authorList>
            <person name="Huang S."/>
            <person name="Li R."/>
            <person name="Zhang Z."/>
            <person name="Li L."/>
            <person name="Gu X."/>
            <person name="Fan W."/>
            <person name="Lucas W.J."/>
            <person name="Wang X."/>
            <person name="Xie B."/>
            <person name="Ni P."/>
            <person name="Ren Y."/>
            <person name="Zhu H."/>
            <person name="Li J."/>
            <person name="Lin K."/>
            <person name="Jin W."/>
            <person name="Fei Z."/>
            <person name="Li G."/>
            <person name="Staub J."/>
            <person name="Kilian A."/>
            <person name="van der Vossen E.A."/>
            <person name="Wu Y."/>
            <person name="Guo J."/>
            <person name="He J."/>
            <person name="Jia Z."/>
            <person name="Ren Y."/>
            <person name="Tian G."/>
            <person name="Lu Y."/>
            <person name="Ruan J."/>
            <person name="Qian W."/>
            <person name="Wang M."/>
            <person name="Huang Q."/>
            <person name="Li B."/>
            <person name="Xuan Z."/>
            <person name="Cao J."/>
            <person name="Asan"/>
            <person name="Wu Z."/>
            <person name="Zhang J."/>
            <person name="Cai Q."/>
            <person name="Bai Y."/>
            <person name="Zhao B."/>
            <person name="Han Y."/>
            <person name="Li Y."/>
            <person name="Li X."/>
            <person name="Wang S."/>
            <person name="Shi Q."/>
            <person name="Liu S."/>
            <person name="Cho W.K."/>
            <person name="Kim J.Y."/>
            <person name="Xu Y."/>
            <person name="Heller-Uszynska K."/>
            <person name="Miao H."/>
            <person name="Cheng Z."/>
            <person name="Zhang S."/>
            <person name="Wu J."/>
            <person name="Yang Y."/>
            <person name="Kang H."/>
            <person name="Li M."/>
            <person name="Liang H."/>
            <person name="Ren X."/>
            <person name="Shi Z."/>
            <person name="Wen M."/>
            <person name="Jian M."/>
            <person name="Yang H."/>
            <person name="Zhang G."/>
            <person name="Yang Z."/>
            <person name="Chen R."/>
            <person name="Liu S."/>
            <person name="Li J."/>
            <person name="Ma L."/>
            <person name="Liu H."/>
            <person name="Zhou Y."/>
            <person name="Zhao J."/>
            <person name="Fang X."/>
            <person name="Li G."/>
            <person name="Fang L."/>
            <person name="Li Y."/>
            <person name="Liu D."/>
            <person name="Zheng H."/>
            <person name="Zhang Y."/>
            <person name="Qin N."/>
            <person name="Li Z."/>
            <person name="Yang G."/>
            <person name="Yang S."/>
            <person name="Bolund L."/>
            <person name="Kristiansen K."/>
            <person name="Zheng H."/>
            <person name="Li S."/>
            <person name="Zhang X."/>
            <person name="Yang H."/>
            <person name="Wang J."/>
            <person name="Sun R."/>
            <person name="Zhang B."/>
            <person name="Jiang S."/>
            <person name="Wang J."/>
            <person name="Du Y."/>
            <person name="Li S."/>
        </authorList>
    </citation>
    <scope>NUCLEOTIDE SEQUENCE [LARGE SCALE GENOMIC DNA]</scope>
    <source>
        <strain evidence="2">cv. 9930</strain>
    </source>
</reference>
<keyword evidence="2" id="KW-1185">Reference proteome</keyword>
<evidence type="ECO:0000313" key="2">
    <source>
        <dbReference type="Proteomes" id="UP000029981"/>
    </source>
</evidence>
<reference evidence="1 2" key="2">
    <citation type="journal article" date="2009" name="PLoS ONE">
        <title>An integrated genetic and cytogenetic map of the cucumber genome.</title>
        <authorList>
            <person name="Ren Y."/>
            <person name="Zhang Z."/>
            <person name="Liu J."/>
            <person name="Staub J.E."/>
            <person name="Han Y."/>
            <person name="Cheng Z."/>
            <person name="Li X."/>
            <person name="Lu J."/>
            <person name="Miao H."/>
            <person name="Kang H."/>
            <person name="Xie B."/>
            <person name="Gu X."/>
            <person name="Wang X."/>
            <person name="Du Y."/>
            <person name="Jin W."/>
            <person name="Huang S."/>
        </authorList>
    </citation>
    <scope>NUCLEOTIDE SEQUENCE [LARGE SCALE GENOMIC DNA]</scope>
    <source>
        <strain evidence="2">cv. 9930</strain>
    </source>
</reference>
<protein>
    <submittedName>
        <fullName evidence="1">Uncharacterized protein</fullName>
    </submittedName>
</protein>
<accession>A0A0A0KTM9</accession>
<dbReference type="EMBL" id="CM002926">
    <property type="protein sequence ID" value="KGN51787.1"/>
    <property type="molecule type" value="Genomic_DNA"/>
</dbReference>
<proteinExistence type="predicted"/>
<dbReference type="Gramene" id="KGN51787">
    <property type="protein sequence ID" value="KGN51787"/>
    <property type="gene ID" value="Csa_5G600890"/>
</dbReference>
<dbReference type="AlphaFoldDB" id="A0A0A0KTM9"/>
<reference evidence="1 2" key="3">
    <citation type="journal article" date="2010" name="BMC Genomics">
        <title>Transcriptome sequencing and comparative analysis of cucumber flowers with different sex types.</title>
        <authorList>
            <person name="Guo S."/>
            <person name="Zheng Y."/>
            <person name="Joung J.G."/>
            <person name="Liu S."/>
            <person name="Zhang Z."/>
            <person name="Crasta O.R."/>
            <person name="Sobral B.W."/>
            <person name="Xu Y."/>
            <person name="Huang S."/>
            <person name="Fei Z."/>
        </authorList>
    </citation>
    <scope>NUCLEOTIDE SEQUENCE [LARGE SCALE GENOMIC DNA]</scope>
    <source>
        <strain evidence="2">cv. 9930</strain>
    </source>
</reference>
<gene>
    <name evidence="1" type="ORF">Csa_5G600890</name>
</gene>
<name>A0A0A0KTM9_CUCSA</name>
<evidence type="ECO:0000313" key="1">
    <source>
        <dbReference type="EMBL" id="KGN51787.1"/>
    </source>
</evidence>